<dbReference type="Pfam" id="PF00582">
    <property type="entry name" value="Usp"/>
    <property type="match status" value="1"/>
</dbReference>
<dbReference type="KEGG" id="rgu:A4W93_15355"/>
<evidence type="ECO:0000313" key="2">
    <source>
        <dbReference type="EMBL" id="ARN21160.1"/>
    </source>
</evidence>
<reference evidence="2 3" key="1">
    <citation type="submission" date="2016-04" db="EMBL/GenBank/DDBJ databases">
        <title>Complete genome sequence of natural rubber-degrading, novel Gram-negative bacterium, Rhizobacter gummiphilus strain NS21.</title>
        <authorList>
            <person name="Tabata M."/>
            <person name="Kasai D."/>
            <person name="Fukuda M."/>
        </authorList>
    </citation>
    <scope>NUCLEOTIDE SEQUENCE [LARGE SCALE GENOMIC DNA]</scope>
    <source>
        <strain evidence="2 3">NS21</strain>
    </source>
</reference>
<dbReference type="RefSeq" id="WP_085751447.1">
    <property type="nucleotide sequence ID" value="NZ_BSPR01000004.1"/>
</dbReference>
<dbReference type="PRINTS" id="PR01438">
    <property type="entry name" value="UNVRSLSTRESS"/>
</dbReference>
<sequence length="279" mass="29695">MNLRGILVLLGDDAPSAAREHLASRLAVAHQAHLTGIAPTGRPDIEGTASAAHAIEVADHARDDAWQHAGHLARRFREAARAEGVVSVDAEAAEGAALPLLMHHAACHDLVVVSPPPAASPGWRSGVHFVEQVLAHNPRPTLVVPGAGRFEQAGRNVVVAWDDSPAAVRATTDALPVLRQAERVLLCVWRRASEAADNGIAMRLAEVCRWLERHGVTADTRVTRAAGAIGDTMLSDAAKLGADLIVMGTYGHSRWIERVTGGVTRTALLHAPMPLWMSR</sequence>
<dbReference type="CDD" id="cd00293">
    <property type="entry name" value="USP-like"/>
    <property type="match status" value="1"/>
</dbReference>
<dbReference type="Proteomes" id="UP000193427">
    <property type="component" value="Chromosome"/>
</dbReference>
<evidence type="ECO:0000313" key="3">
    <source>
        <dbReference type="Proteomes" id="UP000193427"/>
    </source>
</evidence>
<dbReference type="SUPFAM" id="SSF52402">
    <property type="entry name" value="Adenine nucleotide alpha hydrolases-like"/>
    <property type="match status" value="2"/>
</dbReference>
<evidence type="ECO:0000256" key="1">
    <source>
        <dbReference type="ARBA" id="ARBA00008791"/>
    </source>
</evidence>
<accession>A0A1W6LAA3</accession>
<name>A0A1W6LAA3_9BURK</name>
<comment type="similarity">
    <text evidence="1">Belongs to the universal stress protein A family.</text>
</comment>
<organism evidence="2 3">
    <name type="scientific">Piscinibacter gummiphilus</name>
    <dbReference type="NCBI Taxonomy" id="946333"/>
    <lineage>
        <taxon>Bacteria</taxon>
        <taxon>Pseudomonadati</taxon>
        <taxon>Pseudomonadota</taxon>
        <taxon>Betaproteobacteria</taxon>
        <taxon>Burkholderiales</taxon>
        <taxon>Sphaerotilaceae</taxon>
        <taxon>Piscinibacter</taxon>
    </lineage>
</organism>
<protein>
    <submittedName>
        <fullName evidence="2">Uncharacterized protein</fullName>
    </submittedName>
</protein>
<dbReference type="STRING" id="946333.A4W93_15355"/>
<dbReference type="InterPro" id="IPR006016">
    <property type="entry name" value="UspA"/>
</dbReference>
<dbReference type="EMBL" id="CP015118">
    <property type="protein sequence ID" value="ARN21160.1"/>
    <property type="molecule type" value="Genomic_DNA"/>
</dbReference>
<dbReference type="OrthoDB" id="9804721at2"/>
<gene>
    <name evidence="2" type="ORF">A4W93_15355</name>
</gene>
<dbReference type="AlphaFoldDB" id="A0A1W6LAA3"/>
<dbReference type="InterPro" id="IPR006015">
    <property type="entry name" value="Universal_stress_UspA"/>
</dbReference>
<keyword evidence="3" id="KW-1185">Reference proteome</keyword>
<dbReference type="Gene3D" id="3.40.50.12370">
    <property type="match status" value="1"/>
</dbReference>
<proteinExistence type="inferred from homology"/>